<evidence type="ECO:0000256" key="5">
    <source>
        <dbReference type="ARBA" id="ARBA00040782"/>
    </source>
</evidence>
<reference evidence="10" key="1">
    <citation type="submission" date="2023-07" db="EMBL/GenBank/DDBJ databases">
        <authorList>
            <person name="Stuckert A."/>
        </authorList>
    </citation>
    <scope>NUCLEOTIDE SEQUENCE</scope>
</reference>
<feature type="domain" description="Glucagon / GIP / secretin / VIP family" evidence="9">
    <location>
        <begin position="68"/>
        <end position="90"/>
    </location>
</feature>
<keyword evidence="11" id="KW-1185">Reference proteome</keyword>
<evidence type="ECO:0000256" key="1">
    <source>
        <dbReference type="ARBA" id="ARBA00004613"/>
    </source>
</evidence>
<evidence type="ECO:0000256" key="7">
    <source>
        <dbReference type="ARBA" id="ARBA00042164"/>
    </source>
</evidence>
<comment type="caution">
    <text evidence="10">The sequence shown here is derived from an EMBL/GenBank/DDBJ whole genome shotgun (WGS) entry which is preliminary data.</text>
</comment>
<evidence type="ECO:0000313" key="11">
    <source>
        <dbReference type="Proteomes" id="UP001176940"/>
    </source>
</evidence>
<dbReference type="PROSITE" id="PS00260">
    <property type="entry name" value="GLUCAGON"/>
    <property type="match status" value="1"/>
</dbReference>
<dbReference type="SMART" id="SM00070">
    <property type="entry name" value="GLUCA"/>
    <property type="match status" value="1"/>
</dbReference>
<comment type="function">
    <text evidence="4">GRF is released by the hypothalamus and acts on the adenohypophyse to stimulate the secretion of growth hormone.</text>
</comment>
<gene>
    <name evidence="10" type="ORF">RIMI_LOCUS15823856</name>
</gene>
<evidence type="ECO:0000313" key="10">
    <source>
        <dbReference type="EMBL" id="CAJ0957118.1"/>
    </source>
</evidence>
<dbReference type="EMBL" id="CAUEEQ010043217">
    <property type="protein sequence ID" value="CAJ0957118.1"/>
    <property type="molecule type" value="Genomic_DNA"/>
</dbReference>
<dbReference type="PANTHER" id="PTHR11213">
    <property type="entry name" value="GLUCAGON-FAMILY NEUROPEPTIDE"/>
    <property type="match status" value="1"/>
</dbReference>
<organism evidence="10 11">
    <name type="scientific">Ranitomeya imitator</name>
    <name type="common">mimic poison frog</name>
    <dbReference type="NCBI Taxonomy" id="111125"/>
    <lineage>
        <taxon>Eukaryota</taxon>
        <taxon>Metazoa</taxon>
        <taxon>Chordata</taxon>
        <taxon>Craniata</taxon>
        <taxon>Vertebrata</taxon>
        <taxon>Euteleostomi</taxon>
        <taxon>Amphibia</taxon>
        <taxon>Batrachia</taxon>
        <taxon>Anura</taxon>
        <taxon>Neobatrachia</taxon>
        <taxon>Hyloidea</taxon>
        <taxon>Dendrobatidae</taxon>
        <taxon>Dendrobatinae</taxon>
        <taxon>Ranitomeya</taxon>
    </lineage>
</organism>
<accession>A0ABN9M3Q4</accession>
<dbReference type="InterPro" id="IPR046963">
    <property type="entry name" value="VIP/GHRH-like"/>
</dbReference>
<name>A0ABN9M3Q4_9NEOB</name>
<keyword evidence="8" id="KW-0732">Signal</keyword>
<evidence type="ECO:0000256" key="3">
    <source>
        <dbReference type="ARBA" id="ARBA00022525"/>
    </source>
</evidence>
<keyword evidence="3" id="KW-0964">Secreted</keyword>
<evidence type="ECO:0000256" key="8">
    <source>
        <dbReference type="SAM" id="SignalP"/>
    </source>
</evidence>
<proteinExistence type="inferred from homology"/>
<comment type="similarity">
    <text evidence="2">Belongs to the glucagon family.</text>
</comment>
<dbReference type="Proteomes" id="UP001176940">
    <property type="component" value="Unassembled WGS sequence"/>
</dbReference>
<evidence type="ECO:0000256" key="2">
    <source>
        <dbReference type="ARBA" id="ARBA00008369"/>
    </source>
</evidence>
<protein>
    <recommendedName>
        <fullName evidence="5">Somatoliberin</fullName>
    </recommendedName>
    <alternativeName>
        <fullName evidence="7">Growth hormone-releasing factor</fullName>
    </alternativeName>
    <alternativeName>
        <fullName evidence="6">Growth hormone-releasing hormone</fullName>
    </alternativeName>
</protein>
<dbReference type="InterPro" id="IPR000532">
    <property type="entry name" value="Glucagon_GIP_secretin_VIP"/>
</dbReference>
<evidence type="ECO:0000256" key="6">
    <source>
        <dbReference type="ARBA" id="ARBA00041953"/>
    </source>
</evidence>
<sequence length="181" mass="20647">MKVDNLLLMTLLYTTITLLYSLCSYEQTSKSSRNVNLPVLKRSPMQDWSLNEAQGFVRGLSEKRMERHVDAIFTNTYRKFLGQISARRYLQNMMGKRLGPDDVGALYPTDSEIGQRTLRDTLASVLTSLISDCYPHIFREHSSKSTANRRDQQGSEYFQNNGQLALTKGSSKAIYPSQFCN</sequence>
<feature type="chain" id="PRO_5045981333" description="Somatoliberin" evidence="8">
    <location>
        <begin position="22"/>
        <end position="181"/>
    </location>
</feature>
<feature type="signal peptide" evidence="8">
    <location>
        <begin position="1"/>
        <end position="21"/>
    </location>
</feature>
<evidence type="ECO:0000256" key="4">
    <source>
        <dbReference type="ARBA" id="ARBA00037623"/>
    </source>
</evidence>
<evidence type="ECO:0000259" key="9">
    <source>
        <dbReference type="PROSITE" id="PS00260"/>
    </source>
</evidence>
<dbReference type="Pfam" id="PF00123">
    <property type="entry name" value="Hormone_2"/>
    <property type="match status" value="1"/>
</dbReference>
<comment type="subcellular location">
    <subcellularLocation>
        <location evidence="1">Secreted</location>
    </subcellularLocation>
</comment>
<dbReference type="PANTHER" id="PTHR11213:SF6">
    <property type="entry name" value="SOMATOLIBERIN"/>
    <property type="match status" value="1"/>
</dbReference>